<comment type="caution">
    <text evidence="1">The sequence shown here is derived from an EMBL/GenBank/DDBJ whole genome shotgun (WGS) entry which is preliminary data.</text>
</comment>
<name>A0A1A0DH41_LACPN</name>
<organism evidence="1 2">
    <name type="scientific">Lactiplantibacillus plantarum</name>
    <name type="common">Lactobacillus plantarum</name>
    <dbReference type="NCBI Taxonomy" id="1590"/>
    <lineage>
        <taxon>Bacteria</taxon>
        <taxon>Bacillati</taxon>
        <taxon>Bacillota</taxon>
        <taxon>Bacilli</taxon>
        <taxon>Lactobacillales</taxon>
        <taxon>Lactobacillaceae</taxon>
        <taxon>Lactiplantibacillus</taxon>
    </lineage>
</organism>
<accession>A0A1A0DH41</accession>
<evidence type="ECO:0000313" key="2">
    <source>
        <dbReference type="Proteomes" id="UP000094892"/>
    </source>
</evidence>
<reference evidence="1 2" key="1">
    <citation type="submission" date="2016-08" db="EMBL/GenBank/DDBJ databases">
        <title>Genome sequencing of Lactobacillus plantarum JSA22, isolated from fermented soybean paste.</title>
        <authorList>
            <person name="Choi H.S."/>
        </authorList>
    </citation>
    <scope>NUCLEOTIDE SEQUENCE [LARGE SCALE GENOMIC DNA]</scope>
    <source>
        <strain evidence="1 2">JSA22</strain>
    </source>
</reference>
<dbReference type="EMBL" id="MCOL01000001">
    <property type="protein sequence ID" value="ODO62487.1"/>
    <property type="molecule type" value="Genomic_DNA"/>
</dbReference>
<dbReference type="AlphaFoldDB" id="A0A1A0DH41"/>
<dbReference type="Proteomes" id="UP000094892">
    <property type="component" value="Unassembled WGS sequence"/>
</dbReference>
<sequence>MIILNAKQVARRFLLSNAATILLFSVCYGDNI</sequence>
<dbReference type="PATRIC" id="fig|1590.268.peg.1846"/>
<protein>
    <submittedName>
        <fullName evidence="1">Uncharacterized protein</fullName>
    </submittedName>
</protein>
<proteinExistence type="predicted"/>
<gene>
    <name evidence="1" type="ORF">LPJSA22_02501</name>
</gene>
<evidence type="ECO:0000313" key="1">
    <source>
        <dbReference type="EMBL" id="ODO62487.1"/>
    </source>
</evidence>